<name>A0A1N6I4E2_9BACT</name>
<keyword evidence="3" id="KW-1003">Cell membrane</keyword>
<evidence type="ECO:0000256" key="6">
    <source>
        <dbReference type="ARBA" id="ARBA00023136"/>
    </source>
</evidence>
<keyword evidence="9" id="KW-1185">Reference proteome</keyword>
<evidence type="ECO:0000313" key="9">
    <source>
        <dbReference type="Proteomes" id="UP000184694"/>
    </source>
</evidence>
<feature type="transmembrane region" description="Helical" evidence="7">
    <location>
        <begin position="69"/>
        <end position="94"/>
    </location>
</feature>
<evidence type="ECO:0000256" key="4">
    <source>
        <dbReference type="ARBA" id="ARBA00022692"/>
    </source>
</evidence>
<feature type="transmembrane region" description="Helical" evidence="7">
    <location>
        <begin position="146"/>
        <end position="166"/>
    </location>
</feature>
<dbReference type="Proteomes" id="UP000184694">
    <property type="component" value="Unassembled WGS sequence"/>
</dbReference>
<dbReference type="STRING" id="1121457.SAMN02745161_2403"/>
<dbReference type="Pfam" id="PF01914">
    <property type="entry name" value="MarC"/>
    <property type="match status" value="1"/>
</dbReference>
<keyword evidence="4 7" id="KW-0812">Transmembrane</keyword>
<feature type="transmembrane region" description="Helical" evidence="7">
    <location>
        <begin position="45"/>
        <end position="63"/>
    </location>
</feature>
<dbReference type="PANTHER" id="PTHR33508">
    <property type="entry name" value="UPF0056 MEMBRANE PROTEIN YHCE"/>
    <property type="match status" value="1"/>
</dbReference>
<organism evidence="8 9">
    <name type="scientific">Halodesulfovibrio marinisediminis DSM 17456</name>
    <dbReference type="NCBI Taxonomy" id="1121457"/>
    <lineage>
        <taxon>Bacteria</taxon>
        <taxon>Pseudomonadati</taxon>
        <taxon>Thermodesulfobacteriota</taxon>
        <taxon>Desulfovibrionia</taxon>
        <taxon>Desulfovibrionales</taxon>
        <taxon>Desulfovibrionaceae</taxon>
        <taxon>Halodesulfovibrio</taxon>
    </lineage>
</organism>
<dbReference type="NCBIfam" id="TIGR00427">
    <property type="entry name" value="NAAT family transporter"/>
    <property type="match status" value="1"/>
</dbReference>
<proteinExistence type="inferred from homology"/>
<evidence type="ECO:0000256" key="3">
    <source>
        <dbReference type="ARBA" id="ARBA00022475"/>
    </source>
</evidence>
<dbReference type="OrthoDB" id="21094at2"/>
<feature type="transmembrane region" description="Helical" evidence="7">
    <location>
        <begin position="14"/>
        <end position="33"/>
    </location>
</feature>
<dbReference type="EMBL" id="FSRG01000006">
    <property type="protein sequence ID" value="SIO26861.1"/>
    <property type="molecule type" value="Genomic_DNA"/>
</dbReference>
<sequence length="206" mass="22066">MPTSSMLTTFTETYINFFFILTPFFVISMFLALTADMPKDRQLKTALRTTFAVIVAAFTLFYFGNTLFAIFGITLDAFRIGAGALLFLSAVHLIQGTKAPIKNPNDIDDDSDISVVPLAIPVVIGPATIGTLLIMGAQITDTTTRIASSFGLLAAILSVGFLLCVAPQIQRLIGTIGLSIMSKISGLILSALSAQIVFTGIKNFLF</sequence>
<feature type="transmembrane region" description="Helical" evidence="7">
    <location>
        <begin position="187"/>
        <end position="205"/>
    </location>
</feature>
<evidence type="ECO:0000256" key="5">
    <source>
        <dbReference type="ARBA" id="ARBA00022989"/>
    </source>
</evidence>
<dbReference type="PANTHER" id="PTHR33508:SF1">
    <property type="entry name" value="UPF0056 MEMBRANE PROTEIN YHCE"/>
    <property type="match status" value="1"/>
</dbReference>
<reference evidence="9" key="1">
    <citation type="submission" date="2016-11" db="EMBL/GenBank/DDBJ databases">
        <authorList>
            <person name="Varghese N."/>
            <person name="Submissions S."/>
        </authorList>
    </citation>
    <scope>NUCLEOTIDE SEQUENCE [LARGE SCALE GENOMIC DNA]</scope>
    <source>
        <strain evidence="9">DSM 17456</strain>
    </source>
</reference>
<dbReference type="AlphaFoldDB" id="A0A1N6I4E2"/>
<dbReference type="RefSeq" id="WP_084539465.1">
    <property type="nucleotide sequence ID" value="NZ_FSRG01000006.1"/>
</dbReference>
<dbReference type="GO" id="GO:0005886">
    <property type="term" value="C:plasma membrane"/>
    <property type="evidence" value="ECO:0007669"/>
    <property type="project" value="UniProtKB-SubCell"/>
</dbReference>
<evidence type="ECO:0000256" key="7">
    <source>
        <dbReference type="RuleBase" id="RU362048"/>
    </source>
</evidence>
<keyword evidence="6 7" id="KW-0472">Membrane</keyword>
<protein>
    <recommendedName>
        <fullName evidence="7">UPF0056 membrane protein</fullName>
    </recommendedName>
</protein>
<comment type="similarity">
    <text evidence="2 7">Belongs to the UPF0056 (MarC) family.</text>
</comment>
<evidence type="ECO:0000256" key="1">
    <source>
        <dbReference type="ARBA" id="ARBA00004651"/>
    </source>
</evidence>
<accession>A0A1N6I4E2</accession>
<dbReference type="InterPro" id="IPR002771">
    <property type="entry name" value="Multi_antbiot-R_MarC"/>
</dbReference>
<keyword evidence="5 7" id="KW-1133">Transmembrane helix</keyword>
<gene>
    <name evidence="8" type="ORF">SAMN02745161_2403</name>
</gene>
<evidence type="ECO:0000313" key="8">
    <source>
        <dbReference type="EMBL" id="SIO26861.1"/>
    </source>
</evidence>
<comment type="subcellular location">
    <subcellularLocation>
        <location evidence="1 7">Cell membrane</location>
        <topology evidence="1 7">Multi-pass membrane protein</topology>
    </subcellularLocation>
</comment>
<evidence type="ECO:0000256" key="2">
    <source>
        <dbReference type="ARBA" id="ARBA00009784"/>
    </source>
</evidence>
<feature type="transmembrane region" description="Helical" evidence="7">
    <location>
        <begin position="115"/>
        <end position="140"/>
    </location>
</feature>